<proteinExistence type="predicted"/>
<sequence length="216" mass="24099">MNGLIVAGGNINDKFACDVIKNGAFEVIFAADSGIDFMYRNHITPDIIVGDFDSANPEILSFYRDMDQVAISELNPEKDDTDLEHALRDCVRLGCDEITILGCFGNRIDHSYANMMLLGIGLEYGVEIRLMDDKNRVSMHCSDFVLKKNDLYGKYVSLLPINGTVHNLTITGMKYCLENTDLLPFTTLGVSNELVEDQAQITFEDGILLLIESKDE</sequence>
<dbReference type="InterPro" id="IPR007371">
    <property type="entry name" value="TPK_catalytic"/>
</dbReference>
<dbReference type="GO" id="GO:0005524">
    <property type="term" value="F:ATP binding"/>
    <property type="evidence" value="ECO:0007669"/>
    <property type="project" value="UniProtKB-KW"/>
</dbReference>
<accession>A0A2G3E113</accession>
<dbReference type="Pfam" id="PF04265">
    <property type="entry name" value="TPK_B1_binding"/>
    <property type="match status" value="1"/>
</dbReference>
<dbReference type="GO" id="GO:0016301">
    <property type="term" value="F:kinase activity"/>
    <property type="evidence" value="ECO:0007669"/>
    <property type="project" value="UniProtKB-KW"/>
</dbReference>
<feature type="domain" description="Thiamin pyrophosphokinase thiamin-binding" evidence="6">
    <location>
        <begin position="142"/>
        <end position="209"/>
    </location>
</feature>
<keyword evidence="3 7" id="KW-0418">Kinase</keyword>
<keyword evidence="4" id="KW-0067">ATP-binding</keyword>
<keyword evidence="8" id="KW-1185">Reference proteome</keyword>
<comment type="caution">
    <text evidence="7">The sequence shown here is derived from an EMBL/GenBank/DDBJ whole genome shotgun (WGS) entry which is preliminary data.</text>
</comment>
<keyword evidence="2" id="KW-0547">Nucleotide-binding</keyword>
<dbReference type="PANTHER" id="PTHR41299:SF1">
    <property type="entry name" value="THIAMINE PYROPHOSPHOKINASE"/>
    <property type="match status" value="1"/>
</dbReference>
<dbReference type="Proteomes" id="UP000224563">
    <property type="component" value="Unassembled WGS sequence"/>
</dbReference>
<dbReference type="InterPro" id="IPR053149">
    <property type="entry name" value="TPK"/>
</dbReference>
<dbReference type="RefSeq" id="WP_099386667.1">
    <property type="nucleotide sequence ID" value="NZ_JANSWH010000028.1"/>
</dbReference>
<dbReference type="PANTHER" id="PTHR41299">
    <property type="entry name" value="THIAMINE PYROPHOSPHOKINASE"/>
    <property type="match status" value="1"/>
</dbReference>
<evidence type="ECO:0000256" key="4">
    <source>
        <dbReference type="ARBA" id="ARBA00022840"/>
    </source>
</evidence>
<reference evidence="7 8" key="1">
    <citation type="submission" date="2017-10" db="EMBL/GenBank/DDBJ databases">
        <title>Resolving the taxonomy of Roseburia spp., Eubacterium rectale and Agathobacter spp. through phylogenomic analysis.</title>
        <authorList>
            <person name="Sheridan P.O."/>
            <person name="Walker A.W."/>
            <person name="Duncan S.H."/>
            <person name="Scott K.P."/>
            <person name="Toole P.W.O."/>
            <person name="Luis P."/>
            <person name="Flint H.J."/>
        </authorList>
    </citation>
    <scope>NUCLEOTIDE SEQUENCE [LARGE SCALE GENOMIC DNA]</scope>
    <source>
        <strain evidence="7 8">JK623</strain>
    </source>
</reference>
<dbReference type="GO" id="GO:0006772">
    <property type="term" value="P:thiamine metabolic process"/>
    <property type="evidence" value="ECO:0007669"/>
    <property type="project" value="UniProtKB-UniRule"/>
</dbReference>
<reference evidence="7 8" key="2">
    <citation type="submission" date="2017-10" db="EMBL/GenBank/DDBJ databases">
        <authorList>
            <person name="Banno H."/>
            <person name="Chua N.-H."/>
        </authorList>
    </citation>
    <scope>NUCLEOTIDE SEQUENCE [LARGE SCALE GENOMIC DNA]</scope>
    <source>
        <strain evidence="7 8">JK623</strain>
    </source>
</reference>
<dbReference type="GO" id="GO:0009229">
    <property type="term" value="P:thiamine diphosphate biosynthetic process"/>
    <property type="evidence" value="ECO:0007669"/>
    <property type="project" value="InterPro"/>
</dbReference>
<dbReference type="EMBL" id="PDYG01000100">
    <property type="protein sequence ID" value="PHU36958.1"/>
    <property type="molecule type" value="Genomic_DNA"/>
</dbReference>
<dbReference type="EC" id="2.7.6.2" evidence="5"/>
<evidence type="ECO:0000256" key="5">
    <source>
        <dbReference type="NCBIfam" id="TIGR01378"/>
    </source>
</evidence>
<evidence type="ECO:0000256" key="2">
    <source>
        <dbReference type="ARBA" id="ARBA00022741"/>
    </source>
</evidence>
<dbReference type="SUPFAM" id="SSF63999">
    <property type="entry name" value="Thiamin pyrophosphokinase, catalytic domain"/>
    <property type="match status" value="1"/>
</dbReference>
<protein>
    <recommendedName>
        <fullName evidence="5">Thiamine diphosphokinase</fullName>
        <ecNumber evidence="5">2.7.6.2</ecNumber>
    </recommendedName>
</protein>
<name>A0A2G3E113_9FIRM</name>
<dbReference type="InterPro" id="IPR036759">
    <property type="entry name" value="TPK_catalytic_sf"/>
</dbReference>
<evidence type="ECO:0000313" key="7">
    <source>
        <dbReference type="EMBL" id="PHU36958.1"/>
    </source>
</evidence>
<evidence type="ECO:0000313" key="8">
    <source>
        <dbReference type="Proteomes" id="UP000224563"/>
    </source>
</evidence>
<dbReference type="AlphaFoldDB" id="A0A2G3E113"/>
<organism evidence="7 8">
    <name type="scientific">Agathobacter ruminis</name>
    <dbReference type="NCBI Taxonomy" id="1712665"/>
    <lineage>
        <taxon>Bacteria</taxon>
        <taxon>Bacillati</taxon>
        <taxon>Bacillota</taxon>
        <taxon>Clostridia</taxon>
        <taxon>Lachnospirales</taxon>
        <taxon>Lachnospiraceae</taxon>
        <taxon>Agathobacter</taxon>
    </lineage>
</organism>
<dbReference type="NCBIfam" id="TIGR01378">
    <property type="entry name" value="thi_PPkinase"/>
    <property type="match status" value="1"/>
</dbReference>
<dbReference type="SUPFAM" id="SSF63862">
    <property type="entry name" value="Thiamin pyrophosphokinase, substrate-binding domain"/>
    <property type="match status" value="1"/>
</dbReference>
<dbReference type="GO" id="GO:0030975">
    <property type="term" value="F:thiamine binding"/>
    <property type="evidence" value="ECO:0007669"/>
    <property type="project" value="InterPro"/>
</dbReference>
<gene>
    <name evidence="7" type="ORF">CSX02_10685</name>
</gene>
<dbReference type="InterPro" id="IPR006282">
    <property type="entry name" value="Thi_PPkinase"/>
</dbReference>
<dbReference type="Gene3D" id="3.40.50.10240">
    <property type="entry name" value="Thiamin pyrophosphokinase, catalytic domain"/>
    <property type="match status" value="1"/>
</dbReference>
<evidence type="ECO:0000259" key="6">
    <source>
        <dbReference type="SMART" id="SM00983"/>
    </source>
</evidence>
<dbReference type="CDD" id="cd07995">
    <property type="entry name" value="TPK"/>
    <property type="match status" value="1"/>
</dbReference>
<keyword evidence="1" id="KW-0808">Transferase</keyword>
<dbReference type="SMART" id="SM00983">
    <property type="entry name" value="TPK_B1_binding"/>
    <property type="match status" value="1"/>
</dbReference>
<evidence type="ECO:0000256" key="3">
    <source>
        <dbReference type="ARBA" id="ARBA00022777"/>
    </source>
</evidence>
<dbReference type="Pfam" id="PF04263">
    <property type="entry name" value="TPK_catalytic"/>
    <property type="match status" value="1"/>
</dbReference>
<dbReference type="InterPro" id="IPR036371">
    <property type="entry name" value="TPK_B1-bd_sf"/>
</dbReference>
<dbReference type="GO" id="GO:0004788">
    <property type="term" value="F:thiamine diphosphokinase activity"/>
    <property type="evidence" value="ECO:0007669"/>
    <property type="project" value="UniProtKB-UniRule"/>
</dbReference>
<evidence type="ECO:0000256" key="1">
    <source>
        <dbReference type="ARBA" id="ARBA00022679"/>
    </source>
</evidence>
<dbReference type="InterPro" id="IPR007373">
    <property type="entry name" value="Thiamin_PyroPKinase_B1-bd"/>
</dbReference>